<keyword evidence="3" id="KW-1185">Reference proteome</keyword>
<proteinExistence type="predicted"/>
<dbReference type="Proteomes" id="UP001177670">
    <property type="component" value="Unassembled WGS sequence"/>
</dbReference>
<evidence type="ECO:0000313" key="3">
    <source>
        <dbReference type="Proteomes" id="UP001177670"/>
    </source>
</evidence>
<sequence length="218" mass="25312">MEKRRRSNRRGQRLKPPSSKKLPNPSGSIQRARFSSFPLPRSVHAKTYYRVCRWEPPFDVFGTLHKYASRAPREKPKKEVGDERGQHRIDFPRRVNNLSNSYSLRSIRRISAGKQWCPGIDFPNVRIPRITCQGVSQYYSGNDAEHSWNSYDRAARTVTEATTHRHGGRGRGQSETGAFSARDQHHDDDDDDGGGDDDDDKEERENDERTGRWWRDEQ</sequence>
<feature type="region of interest" description="Disordered" evidence="1">
    <location>
        <begin position="1"/>
        <end position="36"/>
    </location>
</feature>
<name>A0AA40KWV8_9HYME</name>
<organism evidence="2 3">
    <name type="scientific">Melipona bicolor</name>
    <dbReference type="NCBI Taxonomy" id="60889"/>
    <lineage>
        <taxon>Eukaryota</taxon>
        <taxon>Metazoa</taxon>
        <taxon>Ecdysozoa</taxon>
        <taxon>Arthropoda</taxon>
        <taxon>Hexapoda</taxon>
        <taxon>Insecta</taxon>
        <taxon>Pterygota</taxon>
        <taxon>Neoptera</taxon>
        <taxon>Endopterygota</taxon>
        <taxon>Hymenoptera</taxon>
        <taxon>Apocrita</taxon>
        <taxon>Aculeata</taxon>
        <taxon>Apoidea</taxon>
        <taxon>Anthophila</taxon>
        <taxon>Apidae</taxon>
        <taxon>Melipona</taxon>
    </lineage>
</organism>
<feature type="region of interest" description="Disordered" evidence="1">
    <location>
        <begin position="159"/>
        <end position="218"/>
    </location>
</feature>
<reference evidence="2" key="1">
    <citation type="submission" date="2021-10" db="EMBL/GenBank/DDBJ databases">
        <title>Melipona bicolor Genome sequencing and assembly.</title>
        <authorList>
            <person name="Araujo N.S."/>
            <person name="Arias M.C."/>
        </authorList>
    </citation>
    <scope>NUCLEOTIDE SEQUENCE</scope>
    <source>
        <strain evidence="2">USP_2M_L1-L4_2017</strain>
        <tissue evidence="2">Whole body</tissue>
    </source>
</reference>
<dbReference type="AlphaFoldDB" id="A0AA40KWV8"/>
<feature type="compositionally biased region" description="Basic residues" evidence="1">
    <location>
        <begin position="1"/>
        <end position="13"/>
    </location>
</feature>
<protein>
    <submittedName>
        <fullName evidence="2">Uncharacterized protein</fullName>
    </submittedName>
</protein>
<dbReference type="EMBL" id="JAHYIQ010000001">
    <property type="protein sequence ID" value="KAK1135905.1"/>
    <property type="molecule type" value="Genomic_DNA"/>
</dbReference>
<feature type="compositionally biased region" description="Acidic residues" evidence="1">
    <location>
        <begin position="188"/>
        <end position="202"/>
    </location>
</feature>
<evidence type="ECO:0000313" key="2">
    <source>
        <dbReference type="EMBL" id="KAK1135905.1"/>
    </source>
</evidence>
<evidence type="ECO:0000256" key="1">
    <source>
        <dbReference type="SAM" id="MobiDB-lite"/>
    </source>
</evidence>
<feature type="compositionally biased region" description="Low complexity" evidence="1">
    <location>
        <begin position="15"/>
        <end position="28"/>
    </location>
</feature>
<feature type="compositionally biased region" description="Basic and acidic residues" evidence="1">
    <location>
        <begin position="203"/>
        <end position="218"/>
    </location>
</feature>
<gene>
    <name evidence="2" type="ORF">K0M31_000477</name>
</gene>
<comment type="caution">
    <text evidence="2">The sequence shown here is derived from an EMBL/GenBank/DDBJ whole genome shotgun (WGS) entry which is preliminary data.</text>
</comment>
<accession>A0AA40KWV8</accession>